<evidence type="ECO:0000313" key="1">
    <source>
        <dbReference type="EMBL" id="JAD48506.1"/>
    </source>
</evidence>
<name>A0A0A9ABQ1_ARUDO</name>
<sequence>MYYFCHGFLLDSFALPP</sequence>
<accession>A0A0A9ABQ1</accession>
<organism evidence="1">
    <name type="scientific">Arundo donax</name>
    <name type="common">Giant reed</name>
    <name type="synonym">Donax arundinaceus</name>
    <dbReference type="NCBI Taxonomy" id="35708"/>
    <lineage>
        <taxon>Eukaryota</taxon>
        <taxon>Viridiplantae</taxon>
        <taxon>Streptophyta</taxon>
        <taxon>Embryophyta</taxon>
        <taxon>Tracheophyta</taxon>
        <taxon>Spermatophyta</taxon>
        <taxon>Magnoliopsida</taxon>
        <taxon>Liliopsida</taxon>
        <taxon>Poales</taxon>
        <taxon>Poaceae</taxon>
        <taxon>PACMAD clade</taxon>
        <taxon>Arundinoideae</taxon>
        <taxon>Arundineae</taxon>
        <taxon>Arundo</taxon>
    </lineage>
</organism>
<reference evidence="1" key="1">
    <citation type="submission" date="2014-09" db="EMBL/GenBank/DDBJ databases">
        <authorList>
            <person name="Magalhaes I.L.F."/>
            <person name="Oliveira U."/>
            <person name="Santos F.R."/>
            <person name="Vidigal T.H.D.A."/>
            <person name="Brescovit A.D."/>
            <person name="Santos A.J."/>
        </authorList>
    </citation>
    <scope>NUCLEOTIDE SEQUENCE</scope>
    <source>
        <tissue evidence="1">Shoot tissue taken approximately 20 cm above the soil surface</tissue>
    </source>
</reference>
<dbReference type="AlphaFoldDB" id="A0A0A9ABQ1"/>
<dbReference type="EMBL" id="GBRH01249389">
    <property type="protein sequence ID" value="JAD48506.1"/>
    <property type="molecule type" value="Transcribed_RNA"/>
</dbReference>
<reference evidence="1" key="2">
    <citation type="journal article" date="2015" name="Data Brief">
        <title>Shoot transcriptome of the giant reed, Arundo donax.</title>
        <authorList>
            <person name="Barrero R.A."/>
            <person name="Guerrero F.D."/>
            <person name="Moolhuijzen P."/>
            <person name="Goolsby J.A."/>
            <person name="Tidwell J."/>
            <person name="Bellgard S.E."/>
            <person name="Bellgard M.I."/>
        </authorList>
    </citation>
    <scope>NUCLEOTIDE SEQUENCE</scope>
    <source>
        <tissue evidence="1">Shoot tissue taken approximately 20 cm above the soil surface</tissue>
    </source>
</reference>
<proteinExistence type="predicted"/>
<protein>
    <submittedName>
        <fullName evidence="1">Uncharacterized protein</fullName>
    </submittedName>
</protein>